<proteinExistence type="inferred from homology"/>
<dbReference type="GO" id="GO:0043546">
    <property type="term" value="F:molybdopterin cofactor binding"/>
    <property type="evidence" value="ECO:0007669"/>
    <property type="project" value="InterPro"/>
</dbReference>
<sequence length="733" mass="82177">MQKLSRRQILKAISALPTVSLATSVLAQAANPQPQEWTGFAICDSCNHVPSCGIQFQAQGNNIISIQNWKENPRHWLCSKGMSTLQRLYNPNRLLYPMKRTAPKGAEDPGWVRITWDEAYKTIAANMLAAKKKYGPESVMFYAGDPKEPRPSIYRLARYFDSPTWATESSAACRSGCMMAEQLNFGQPNNGSTPTKDTKVYMIMATNVWAQPLGWWEAIKAAKARGCKIITVDTRRTKAAEIADIHLAPAIGTDAALAAGIARVLIKENLINKPFIDQWTHGFEEYAKYVDQFTPEKTQEITGVPVDKVVAAARLWAQGPGSFTLTTQSLSHNSNGVNNTRGLLLLPILMGYIDIPGGVPFGQPPKGLSMAAFGLHPAMADKKWWNSPEVKARRLDKDELPLWHDLQDQTSPNNLPEWVRDGKVKVFCGWGFNVNIWPQPDVYNDALSKLDFAFATDYFHRKDSHRNMDIILPAAMNYERHAPFGWYGPNIAVRKPIKPLGEAKEDWRIALELGCIVDKPEHFFDGDPEKALDFILHQYEGGDLVKFRNALPQISRIPAPKPGFKKYEDGRLRPDGKPGFNTHSGKLDFFSDRAAKFGYPGLPEYKPMTELSKEFDLRLMNGSRKPYITHSKTRTDQPYLMEIEDCLHVNINPKDAEARGIKEGDTILITSPYGGPVEAKAVVSLIVPVGTIDAQYGWLDNQNTQKLMNRGNRDPLSGYPSYFENPVRIEKKA</sequence>
<dbReference type="Gene3D" id="2.40.40.20">
    <property type="match status" value="1"/>
</dbReference>
<name>A0A6I3S3W5_9BURK</name>
<dbReference type="Pfam" id="PF00384">
    <property type="entry name" value="Molybdopterin"/>
    <property type="match status" value="1"/>
</dbReference>
<dbReference type="Gene3D" id="2.20.25.90">
    <property type="entry name" value="ADC-like domains"/>
    <property type="match status" value="1"/>
</dbReference>
<dbReference type="SUPFAM" id="SSF53706">
    <property type="entry name" value="Formate dehydrogenase/DMSO reductase, domains 1-3"/>
    <property type="match status" value="1"/>
</dbReference>
<dbReference type="Pfam" id="PF01568">
    <property type="entry name" value="Molydop_binding"/>
    <property type="match status" value="1"/>
</dbReference>
<evidence type="ECO:0000256" key="1">
    <source>
        <dbReference type="ARBA" id="ARBA00001942"/>
    </source>
</evidence>
<comment type="cofactor">
    <cofactor evidence="1">
        <name>Mo-bis(molybdopterin guanine dinucleotide)</name>
        <dbReference type="ChEBI" id="CHEBI:60539"/>
    </cofactor>
</comment>
<evidence type="ECO:0000313" key="12">
    <source>
        <dbReference type="Proteomes" id="UP000462362"/>
    </source>
</evidence>
<reference evidence="11 12" key="1">
    <citation type="journal article" date="2019" name="Nat. Med.">
        <title>A library of human gut bacterial isolates paired with longitudinal multiomics data enables mechanistic microbiome research.</title>
        <authorList>
            <person name="Poyet M."/>
            <person name="Groussin M."/>
            <person name="Gibbons S.M."/>
            <person name="Avila-Pacheco J."/>
            <person name="Jiang X."/>
            <person name="Kearney S.M."/>
            <person name="Perrotta A.R."/>
            <person name="Berdy B."/>
            <person name="Zhao S."/>
            <person name="Lieberman T.D."/>
            <person name="Swanson P.K."/>
            <person name="Smith M."/>
            <person name="Roesemann S."/>
            <person name="Alexander J.E."/>
            <person name="Rich S.A."/>
            <person name="Livny J."/>
            <person name="Vlamakis H."/>
            <person name="Clish C."/>
            <person name="Bullock K."/>
            <person name="Deik A."/>
            <person name="Scott J."/>
            <person name="Pierce K.A."/>
            <person name="Xavier R.J."/>
            <person name="Alm E.J."/>
        </authorList>
    </citation>
    <scope>NUCLEOTIDE SEQUENCE [LARGE SCALE GENOMIC DNA]</scope>
    <source>
        <strain evidence="11 12">BIOML-A2</strain>
    </source>
</reference>
<keyword evidence="6" id="KW-0560">Oxidoreductase</keyword>
<dbReference type="InterPro" id="IPR006311">
    <property type="entry name" value="TAT_signal"/>
</dbReference>
<accession>A0A6I3S3W5</accession>
<protein>
    <submittedName>
        <fullName evidence="11">Molybdopterin-dependent oxidoreductase</fullName>
    </submittedName>
</protein>
<evidence type="ECO:0000256" key="2">
    <source>
        <dbReference type="ARBA" id="ARBA00010312"/>
    </source>
</evidence>
<dbReference type="InterPro" id="IPR009010">
    <property type="entry name" value="Asp_de-COase-like_dom_sf"/>
</dbReference>
<keyword evidence="7" id="KW-0408">Iron</keyword>
<comment type="caution">
    <text evidence="11">The sequence shown here is derived from an EMBL/GenBank/DDBJ whole genome shotgun (WGS) entry which is preliminary data.</text>
</comment>
<comment type="similarity">
    <text evidence="2">Belongs to the prokaryotic molybdopterin-containing oxidoreductase family.</text>
</comment>
<keyword evidence="3" id="KW-0500">Molybdenum</keyword>
<dbReference type="AlphaFoldDB" id="A0A6I3S3W5"/>
<evidence type="ECO:0000256" key="6">
    <source>
        <dbReference type="ARBA" id="ARBA00023002"/>
    </source>
</evidence>
<dbReference type="RefSeq" id="WP_149888980.1">
    <property type="nucleotide sequence ID" value="NZ_WNCA01000055.1"/>
</dbReference>
<dbReference type="PROSITE" id="PS51318">
    <property type="entry name" value="TAT"/>
    <property type="match status" value="1"/>
</dbReference>
<dbReference type="GO" id="GO:0016491">
    <property type="term" value="F:oxidoreductase activity"/>
    <property type="evidence" value="ECO:0007669"/>
    <property type="project" value="UniProtKB-KW"/>
</dbReference>
<dbReference type="Proteomes" id="UP000462362">
    <property type="component" value="Unassembled WGS sequence"/>
</dbReference>
<dbReference type="PANTHER" id="PTHR43742">
    <property type="entry name" value="TRIMETHYLAMINE-N-OXIDE REDUCTASE"/>
    <property type="match status" value="1"/>
</dbReference>
<dbReference type="SUPFAM" id="SSF50692">
    <property type="entry name" value="ADC-like"/>
    <property type="match status" value="1"/>
</dbReference>
<evidence type="ECO:0000313" key="11">
    <source>
        <dbReference type="EMBL" id="MTU44280.1"/>
    </source>
</evidence>
<organism evidence="11 12">
    <name type="scientific">Parasutterella excrementihominis</name>
    <dbReference type="NCBI Taxonomy" id="487175"/>
    <lineage>
        <taxon>Bacteria</taxon>
        <taxon>Pseudomonadati</taxon>
        <taxon>Pseudomonadota</taxon>
        <taxon>Betaproteobacteria</taxon>
        <taxon>Burkholderiales</taxon>
        <taxon>Sutterellaceae</taxon>
        <taxon>Parasutterella</taxon>
    </lineage>
</organism>
<evidence type="ECO:0000256" key="7">
    <source>
        <dbReference type="ARBA" id="ARBA00023004"/>
    </source>
</evidence>
<feature type="domain" description="Molybdopterin dinucleotide-binding" evidence="10">
    <location>
        <begin position="618"/>
        <end position="722"/>
    </location>
</feature>
<evidence type="ECO:0000256" key="5">
    <source>
        <dbReference type="ARBA" id="ARBA00022729"/>
    </source>
</evidence>
<dbReference type="CDD" id="cd02775">
    <property type="entry name" value="MopB_CT"/>
    <property type="match status" value="1"/>
</dbReference>
<dbReference type="Gene3D" id="3.40.228.10">
    <property type="entry name" value="Dimethylsulfoxide Reductase, domain 2"/>
    <property type="match status" value="1"/>
</dbReference>
<dbReference type="GO" id="GO:0051536">
    <property type="term" value="F:iron-sulfur cluster binding"/>
    <property type="evidence" value="ECO:0007669"/>
    <property type="project" value="UniProtKB-KW"/>
</dbReference>
<dbReference type="Gene3D" id="3.40.50.740">
    <property type="match status" value="1"/>
</dbReference>
<feature type="domain" description="Molybdopterin oxidoreductase" evidence="9">
    <location>
        <begin position="93"/>
        <end position="513"/>
    </location>
</feature>
<keyword evidence="5" id="KW-0732">Signal</keyword>
<dbReference type="InterPro" id="IPR006657">
    <property type="entry name" value="MoPterin_dinucl-bd_dom"/>
</dbReference>
<dbReference type="EMBL" id="WNCL01000058">
    <property type="protein sequence ID" value="MTU44280.1"/>
    <property type="molecule type" value="Genomic_DNA"/>
</dbReference>
<dbReference type="PANTHER" id="PTHR43742:SF6">
    <property type="entry name" value="OXIDOREDUCTASE YYAE-RELATED"/>
    <property type="match status" value="1"/>
</dbReference>
<evidence type="ECO:0000256" key="8">
    <source>
        <dbReference type="ARBA" id="ARBA00023014"/>
    </source>
</evidence>
<keyword evidence="8" id="KW-0411">Iron-sulfur</keyword>
<dbReference type="InterPro" id="IPR006656">
    <property type="entry name" value="Mopterin_OxRdtase"/>
</dbReference>
<keyword evidence="4" id="KW-0479">Metal-binding</keyword>
<evidence type="ECO:0000256" key="4">
    <source>
        <dbReference type="ARBA" id="ARBA00022723"/>
    </source>
</evidence>
<dbReference type="GO" id="GO:0046872">
    <property type="term" value="F:metal ion binding"/>
    <property type="evidence" value="ECO:0007669"/>
    <property type="project" value="UniProtKB-KW"/>
</dbReference>
<evidence type="ECO:0000256" key="3">
    <source>
        <dbReference type="ARBA" id="ARBA00022505"/>
    </source>
</evidence>
<evidence type="ECO:0000259" key="10">
    <source>
        <dbReference type="Pfam" id="PF01568"/>
    </source>
</evidence>
<gene>
    <name evidence="11" type="ORF">GMD42_11845</name>
</gene>
<evidence type="ECO:0000259" key="9">
    <source>
        <dbReference type="Pfam" id="PF00384"/>
    </source>
</evidence>
<dbReference type="InterPro" id="IPR050612">
    <property type="entry name" value="Prok_Mopterin_Oxidored"/>
</dbReference>